<dbReference type="PANTHER" id="PTHR34001:SF3">
    <property type="entry name" value="BLL7405 PROTEIN"/>
    <property type="match status" value="1"/>
</dbReference>
<sequence length="279" mass="29799">MDLRRTFLIASASALLLPAAVHAQQAGDWSGFYLGGNLGGSEPDSRGASRLEFDTGLDGRYGDTVRTAAGADAFSPGFCDGAAGGRTPASGCRDDKGGAEYGVRGGYDWQRGRWVFGVLAEYTQNDARDSVSGFSTTPAFYTMTRDLDHTLALRGRVGWTAGARGDYLLYATAGAVRAKIDHSFATSNAANAFAPSGDDRADGWQAGLGVERKVLDNFSVGLEYLYTRVSDDDYRVRVSRGAAPANNPFLLVNANGTDLRRADEDLEVSSVRLTATFRF</sequence>
<feature type="domain" description="Outer membrane protein beta-barrel" evidence="5">
    <location>
        <begin position="12"/>
        <end position="235"/>
    </location>
</feature>
<dbReference type="InterPro" id="IPR011250">
    <property type="entry name" value="OMP/PagP_B-barrel"/>
</dbReference>
<keyword evidence="2 4" id="KW-0732">Signal</keyword>
<dbReference type="GO" id="GO:0016020">
    <property type="term" value="C:membrane"/>
    <property type="evidence" value="ECO:0007669"/>
    <property type="project" value="UniProtKB-SubCell"/>
</dbReference>
<evidence type="ECO:0000256" key="1">
    <source>
        <dbReference type="ARBA" id="ARBA00004370"/>
    </source>
</evidence>
<evidence type="ECO:0000256" key="2">
    <source>
        <dbReference type="ARBA" id="ARBA00022729"/>
    </source>
</evidence>
<dbReference type="AlphaFoldDB" id="A0AAU9AL53"/>
<comment type="subcellular location">
    <subcellularLocation>
        <location evidence="1">Membrane</location>
    </subcellularLocation>
</comment>
<evidence type="ECO:0000256" key="3">
    <source>
        <dbReference type="ARBA" id="ARBA00023136"/>
    </source>
</evidence>
<dbReference type="Gene3D" id="2.40.160.20">
    <property type="match status" value="1"/>
</dbReference>
<feature type="chain" id="PRO_5043795872" evidence="4">
    <location>
        <begin position="24"/>
        <end position="279"/>
    </location>
</feature>
<name>A0AAU9AL53_LYSEN</name>
<dbReference type="EMBL" id="AP014940">
    <property type="protein sequence ID" value="BAV97945.1"/>
    <property type="molecule type" value="Genomic_DNA"/>
</dbReference>
<keyword evidence="3" id="KW-0472">Membrane</keyword>
<evidence type="ECO:0000256" key="4">
    <source>
        <dbReference type="SAM" id="SignalP"/>
    </source>
</evidence>
<protein>
    <submittedName>
        <fullName evidence="6">Membrane protein</fullName>
    </submittedName>
</protein>
<reference evidence="6 7" key="1">
    <citation type="journal article" date="2017" name="DNA Res.">
        <title>Complete genome sequence and expression profile of the commercial lytic enzyme producer Lysobacter enzymogenes M497-1.</title>
        <authorList>
            <person name="Takami H."/>
            <person name="Toyoda A."/>
            <person name="Uchiyama I."/>
            <person name="Itoh T."/>
            <person name="Takaki Y."/>
            <person name="Arai W."/>
            <person name="Nishi S."/>
            <person name="Kawai M."/>
            <person name="Shinya K."/>
            <person name="Ikeda H."/>
        </authorList>
    </citation>
    <scope>NUCLEOTIDE SEQUENCE [LARGE SCALE GENOMIC DNA]</scope>
    <source>
        <strain evidence="6 7">M497-1</strain>
    </source>
</reference>
<dbReference type="PANTHER" id="PTHR34001">
    <property type="entry name" value="BLL7405 PROTEIN"/>
    <property type="match status" value="1"/>
</dbReference>
<organism evidence="6 7">
    <name type="scientific">Lysobacter enzymogenes</name>
    <dbReference type="NCBI Taxonomy" id="69"/>
    <lineage>
        <taxon>Bacteria</taxon>
        <taxon>Pseudomonadati</taxon>
        <taxon>Pseudomonadota</taxon>
        <taxon>Gammaproteobacteria</taxon>
        <taxon>Lysobacterales</taxon>
        <taxon>Lysobacteraceae</taxon>
        <taxon>Lysobacter</taxon>
    </lineage>
</organism>
<dbReference type="RefSeq" id="WP_096378230.1">
    <property type="nucleotide sequence ID" value="NZ_AP014940.1"/>
</dbReference>
<evidence type="ECO:0000313" key="7">
    <source>
        <dbReference type="Proteomes" id="UP000218824"/>
    </source>
</evidence>
<dbReference type="SUPFAM" id="SSF56925">
    <property type="entry name" value="OMPA-like"/>
    <property type="match status" value="1"/>
</dbReference>
<dbReference type="Proteomes" id="UP000218824">
    <property type="component" value="Chromosome"/>
</dbReference>
<evidence type="ECO:0000259" key="5">
    <source>
        <dbReference type="Pfam" id="PF13505"/>
    </source>
</evidence>
<dbReference type="InterPro" id="IPR051692">
    <property type="entry name" value="OMP-like"/>
</dbReference>
<dbReference type="Pfam" id="PF13505">
    <property type="entry name" value="OMP_b-brl"/>
    <property type="match status" value="1"/>
</dbReference>
<accession>A0AAU9AL53</accession>
<gene>
    <name evidence="6" type="ORF">LEN_2458</name>
</gene>
<dbReference type="GeneID" id="83064314"/>
<proteinExistence type="predicted"/>
<feature type="signal peptide" evidence="4">
    <location>
        <begin position="1"/>
        <end position="23"/>
    </location>
</feature>
<evidence type="ECO:0000313" key="6">
    <source>
        <dbReference type="EMBL" id="BAV97945.1"/>
    </source>
</evidence>
<dbReference type="KEGG" id="lem:LEN_2458"/>
<dbReference type="InterPro" id="IPR027385">
    <property type="entry name" value="Beta-barrel_OMP"/>
</dbReference>